<protein>
    <submittedName>
        <fullName evidence="2">TIGR01244 family protein</fullName>
    </submittedName>
</protein>
<dbReference type="GO" id="GO:0016787">
    <property type="term" value="F:hydrolase activity"/>
    <property type="evidence" value="ECO:0007669"/>
    <property type="project" value="InterPro"/>
</dbReference>
<dbReference type="InterPro" id="IPR005939">
    <property type="entry name" value="BLH_phosphatase-like"/>
</dbReference>
<feature type="domain" description="Beta-lactamase hydrolase-like protein phosphatase-like" evidence="1">
    <location>
        <begin position="6"/>
        <end position="107"/>
    </location>
</feature>
<dbReference type="EMBL" id="FOBC01000006">
    <property type="protein sequence ID" value="SEL06734.1"/>
    <property type="molecule type" value="Genomic_DNA"/>
</dbReference>
<name>A0A1H7M6C3_9GAMM</name>
<accession>A0A1H7M6C3</accession>
<gene>
    <name evidence="2" type="ORF">SAMN04488129_106148</name>
</gene>
<reference evidence="3" key="1">
    <citation type="submission" date="2016-10" db="EMBL/GenBank/DDBJ databases">
        <authorList>
            <person name="Varghese N."/>
            <person name="Submissions S."/>
        </authorList>
    </citation>
    <scope>NUCLEOTIDE SEQUENCE [LARGE SCALE GENOMIC DNA]</scope>
    <source>
        <strain evidence="3">CGMCC 1.9150</strain>
    </source>
</reference>
<dbReference type="OrthoDB" id="9802771at2"/>
<evidence type="ECO:0000313" key="2">
    <source>
        <dbReference type="EMBL" id="SEL06734.1"/>
    </source>
</evidence>
<dbReference type="Proteomes" id="UP000198807">
    <property type="component" value="Unassembled WGS sequence"/>
</dbReference>
<keyword evidence="3" id="KW-1185">Reference proteome</keyword>
<dbReference type="AlphaFoldDB" id="A0A1H7M6C3"/>
<sequence>MQIHELEPGFAIADAVTPADLDEVARRGFRSVICNRQPGEAEDHPDDRALKARAAELGLEWRSIPVTPGEYSEADIEAFGQALDGLPTPILAFCKTGKRAVHLWAHARSQQAGCDIPALLAAAHAAGHDLEARRPMLEAAAGLK</sequence>
<dbReference type="RefSeq" id="WP_089711835.1">
    <property type="nucleotide sequence ID" value="NZ_FOBC01000006.1"/>
</dbReference>
<dbReference type="Pfam" id="PF04273">
    <property type="entry name" value="BLH_phosphatase"/>
    <property type="match status" value="1"/>
</dbReference>
<dbReference type="InterPro" id="IPR029021">
    <property type="entry name" value="Prot-tyrosine_phosphatase-like"/>
</dbReference>
<dbReference type="SUPFAM" id="SSF52799">
    <property type="entry name" value="(Phosphotyrosine protein) phosphatases II"/>
    <property type="match status" value="1"/>
</dbReference>
<evidence type="ECO:0000313" key="3">
    <source>
        <dbReference type="Proteomes" id="UP000198807"/>
    </source>
</evidence>
<dbReference type="STRING" id="650850.SAMN04488129_106148"/>
<organism evidence="2 3">
    <name type="scientific">Halomonas daqiaonensis</name>
    <dbReference type="NCBI Taxonomy" id="650850"/>
    <lineage>
        <taxon>Bacteria</taxon>
        <taxon>Pseudomonadati</taxon>
        <taxon>Pseudomonadota</taxon>
        <taxon>Gammaproteobacteria</taxon>
        <taxon>Oceanospirillales</taxon>
        <taxon>Halomonadaceae</taxon>
        <taxon>Halomonas</taxon>
    </lineage>
</organism>
<dbReference type="Gene3D" id="3.90.190.10">
    <property type="entry name" value="Protein tyrosine phosphatase superfamily"/>
    <property type="match status" value="1"/>
</dbReference>
<evidence type="ECO:0000259" key="1">
    <source>
        <dbReference type="Pfam" id="PF04273"/>
    </source>
</evidence>
<dbReference type="NCBIfam" id="TIGR01244">
    <property type="entry name" value="TIGR01244 family sulfur transferase"/>
    <property type="match status" value="1"/>
</dbReference>
<proteinExistence type="predicted"/>